<feature type="region of interest" description="Disordered" evidence="2">
    <location>
        <begin position="378"/>
        <end position="409"/>
    </location>
</feature>
<feature type="transmembrane region" description="Helical" evidence="3">
    <location>
        <begin position="691"/>
        <end position="713"/>
    </location>
</feature>
<accession>A0A1J1GPS5</accession>
<dbReference type="OrthoDB" id="27073at2759"/>
<keyword evidence="3" id="KW-0812">Transmembrane</keyword>
<reference evidence="4" key="1">
    <citation type="submission" date="2015-04" db="EMBL/GenBank/DDBJ databases">
        <authorList>
            <consortium name="Pathogen Informatics"/>
        </authorList>
    </citation>
    <scope>NUCLEOTIDE SEQUENCE [LARGE SCALE GENOMIC DNA]</scope>
    <source>
        <strain evidence="4">8A</strain>
    </source>
</reference>
<sequence length="2090" mass="249758">MRRNSTSKNARLLSQSEEIPCISNQINATENNANLSNDTIPFKTEIQTFMNDTYNEFEFYLQDDKITNSTEKCQKVSTYIDWRGMDYVNLLLSKKENYNISCLVEDWNKKQNSFETHISTETNSICNIGKFHYCPLLNKNNNCTSPYENKDLPISTSLTYNQLNEDIYFNNKTQIIEQRQGKFHNVTHDISLYYFDAYNKDKSELNCAKWSMYIYKRGKLFVNMMNNEIRSEEIYRQDSINTWNSFSKSLEDYTLEQTSNQCNMTELIHKIKERESSNNPYNLAWVLSDNNISGSNETLGTTVSLQDKLQSTSGMPMISRDFTSSPLDNNENTFSSVNNNSTSKNTPISTTLKPTTADDQLILEPTTTASDVTTKINSLTSDTTPEYNLHTTKSSPSSNDPFPSTSIPSDVYPTVDAESNTIISMSSVNVPSSDVNNHTHYPTTITASSSDSSTPPTVVPTPITKTAFFTNDSISSNDTTAHSTKIIEPSKSYDTITITNIKPLTGVSSSSSETSSSPKIINSTTTNSSFTSSSAFPTSSTHKTITLPSANDHRSSSKSNATNSLISIKFSTNNTRSSSAPKSIYTTTSPKSLASSIFNTYPNNVTKSPTTIRNISLLGTKNSETENLKNTTIPIMQYKRIAPLERTYNSALKYNVNVNPSSMTISNNSTMQTPMNNKTEITPTVNPTENVLITVVPIGIFILGIIFLLVLLCRYTPIGSWFRNRKSKKKKIKKKMKEISKEPILMSLNDIESEPIYVGKYSLLHHEKQIPLCEISFERERNLKYRQMKKSKECKEIYRESENKSVYEVLEEVSNYKNESSIEEEKLNKDDTINEIEEDELNESKSGNKIRKEKLIKSGLKKNVVHVVGYTRKNTLNDGETNEINVKAEKSAYEKELKNSENKMSIKNEVCNWNTWANIHIVALLEYKKEEWELYRNEFLKICIEEFEKDEKNTYLKEGDNNLVNIREENVVVMTQKNSSIFEKWKKEEWFINLKKGWKKEEEKHLEYLDEQDIENVTMRGICNLMIDKKKKAWRKWIEKQREYSIEYKKQDWFKKLLEEYEKEVIHKNIKEQKIENISVKKKEKEENNEIEKYEMRKKLTQKMLIDIHMMVLEECEKEELEKEKDELLKTKTEGLGIQENLCEDANILEKIREERRWNSISKKKEEDIEKWKREKWFTELMLEWKDNEQKYIEELNKKMLEKKNEERITNNALERQKIVWKKHWEDIYKKWIENDNKEEWFTKLVDENESKEKEYINEISINNIEKKRENEKPREGGESIIEINGKVKEEVKKFEKTQLEDEDEKINSIIKKKKLKWKTIIEIHMIVLEECKKEEWLLNRGKFLENCLEEFIEEYKEKYPKIIENDLSMIKEKEEDINTLMIEKQKHLWKKWVERNRRMSEKWKKEEWFINLKKEWEKEQEKYNEITKESGIVEIEVGKNPMLEKQKRIWKQWIKKQRMWFIENSKEEWFNYLLDEYEKEEEFKKGTTKGDMRKVNEMKENIEKLEQKENEEIEKCRKKEKLIQKVLIEIHMILLEECKKDELEREKEHFFKTLMKEFKMKENLDEDVNILEKIREERRWNSISKKKEEDIEKWKREKWFIELMLEWKDNEQIYIEELNKKMLEKKNEERITNNALERQKIVWKKHWEDIYKKWIENDNNEEWFTKLVDENESKENEYKSKISKKSIEKKKENGEDGENFDSKIEINNKRKEKVKKYEKTHLDDTDKKINSIIKKKKLKWKTIIEIHMIVLEECKKEEWLVNRGKFLETCLEEFKNEDKEKYPKIMENDLAMMSKGEEDISALMIERQKLLWKKWVERNKRMSEKWKKEEWFIKLKEEWGKEQEKYEELTKESEIVEIEAGKNPMLEKQKRIWKQWIKKQRMWFIENSKEEWFNYLLDEYEKEEEFKKGTTKGDMRKVNEINENVEKLEQKENEEIEKCRKKEKLIQKVLIEIHMILLEECKKEEFEKEKEGFFKTIMEELRIHENSNEDVNITEIKKKSRNIILEKKKEEIEDWKKKKWFIELMLEMKNKEKRYIKEIYEEMIAKKNEDRIKNPMLEKQKTIWKKHLEDIHKKWLEKNNEGCFTTLIY</sequence>
<keyword evidence="5" id="KW-1185">Reference proteome</keyword>
<evidence type="ECO:0000256" key="3">
    <source>
        <dbReference type="SAM" id="Phobius"/>
    </source>
</evidence>
<feature type="coiled-coil region" evidence="1">
    <location>
        <begin position="883"/>
        <end position="910"/>
    </location>
</feature>
<dbReference type="RefSeq" id="XP_028527324.1">
    <property type="nucleotide sequence ID" value="XM_028670586.1"/>
</dbReference>
<dbReference type="Proteomes" id="UP000220797">
    <property type="component" value="Unassembled WGS sequence"/>
</dbReference>
<feature type="compositionally biased region" description="Polar residues" evidence="2">
    <location>
        <begin position="378"/>
        <end position="408"/>
    </location>
</feature>
<feature type="coiled-coil region" evidence="1">
    <location>
        <begin position="1912"/>
        <end position="1946"/>
    </location>
</feature>
<evidence type="ECO:0000313" key="4">
    <source>
        <dbReference type="EMBL" id="CRG94507.1"/>
    </source>
</evidence>
<feature type="coiled-coil region" evidence="1">
    <location>
        <begin position="1489"/>
        <end position="1523"/>
    </location>
</feature>
<protein>
    <submittedName>
        <fullName evidence="4">Surface-associated interspersed protein (SURFIN)</fullName>
    </submittedName>
</protein>
<keyword evidence="1" id="KW-0175">Coiled coil</keyword>
<comment type="caution">
    <text evidence="4">The sequence shown here is derived from an EMBL/GenBank/DDBJ whole genome shotgun (WGS) entry which is preliminary data.</text>
</comment>
<dbReference type="EMBL" id="CVMV01000027">
    <property type="protein sequence ID" value="CRG94507.1"/>
    <property type="molecule type" value="Genomic_DNA"/>
</dbReference>
<keyword evidence="3" id="KW-0472">Membrane</keyword>
<feature type="compositionally biased region" description="Low complexity" evidence="2">
    <location>
        <begin position="508"/>
        <end position="541"/>
    </location>
</feature>
<feature type="coiled-coil region" evidence="1">
    <location>
        <begin position="1068"/>
        <end position="1134"/>
    </location>
</feature>
<feature type="coiled-coil region" evidence="1">
    <location>
        <begin position="1186"/>
        <end position="1217"/>
    </location>
</feature>
<proteinExistence type="predicted"/>
<feature type="region of interest" description="Disordered" evidence="2">
    <location>
        <begin position="504"/>
        <end position="560"/>
    </location>
</feature>
<evidence type="ECO:0000256" key="2">
    <source>
        <dbReference type="SAM" id="MobiDB-lite"/>
    </source>
</evidence>
<feature type="region of interest" description="Disordered" evidence="2">
    <location>
        <begin position="323"/>
        <end position="353"/>
    </location>
</feature>
<keyword evidence="3" id="KW-1133">Transmembrane helix</keyword>
<dbReference type="VEuPathDB" id="PlasmoDB:PGAL8A_00190400"/>
<dbReference type="OMA" id="IHMILLE"/>
<evidence type="ECO:0000256" key="1">
    <source>
        <dbReference type="SAM" id="Coils"/>
    </source>
</evidence>
<evidence type="ECO:0000313" key="5">
    <source>
        <dbReference type="Proteomes" id="UP000220797"/>
    </source>
</evidence>
<feature type="coiled-coil region" evidence="1">
    <location>
        <begin position="1609"/>
        <end position="1640"/>
    </location>
</feature>
<feature type="compositionally biased region" description="Low complexity" evidence="2">
    <location>
        <begin position="329"/>
        <end position="346"/>
    </location>
</feature>
<organism evidence="4 5">
    <name type="scientific">Plasmodium gallinaceum</name>
    <dbReference type="NCBI Taxonomy" id="5849"/>
    <lineage>
        <taxon>Eukaryota</taxon>
        <taxon>Sar</taxon>
        <taxon>Alveolata</taxon>
        <taxon>Apicomplexa</taxon>
        <taxon>Aconoidasida</taxon>
        <taxon>Haemosporida</taxon>
        <taxon>Plasmodiidae</taxon>
        <taxon>Plasmodium</taxon>
        <taxon>Plasmodium (Haemamoeba)</taxon>
    </lineage>
</organism>
<dbReference type="GeneID" id="39730429"/>
<name>A0A1J1GPS5_PLAGA</name>
<gene>
    <name evidence="4" type="ORF">PGAL8A_00190400</name>
</gene>